<feature type="region of interest" description="Disordered" evidence="1">
    <location>
        <begin position="263"/>
        <end position="282"/>
    </location>
</feature>
<feature type="compositionally biased region" description="Polar residues" evidence="1">
    <location>
        <begin position="152"/>
        <end position="166"/>
    </location>
</feature>
<dbReference type="Proteomes" id="UP001590950">
    <property type="component" value="Unassembled WGS sequence"/>
</dbReference>
<name>A0ABR4AMF5_9LECA</name>
<accession>A0ABR4AMF5</accession>
<feature type="compositionally biased region" description="Gly residues" evidence="1">
    <location>
        <begin position="306"/>
        <end position="318"/>
    </location>
</feature>
<feature type="compositionally biased region" description="Basic and acidic residues" evidence="1">
    <location>
        <begin position="326"/>
        <end position="335"/>
    </location>
</feature>
<comment type="caution">
    <text evidence="2">The sequence shown here is derived from an EMBL/GenBank/DDBJ whole genome shotgun (WGS) entry which is preliminary data.</text>
</comment>
<evidence type="ECO:0000256" key="1">
    <source>
        <dbReference type="SAM" id="MobiDB-lite"/>
    </source>
</evidence>
<organism evidence="2 3">
    <name type="scientific">Stereocaulon virgatum</name>
    <dbReference type="NCBI Taxonomy" id="373712"/>
    <lineage>
        <taxon>Eukaryota</taxon>
        <taxon>Fungi</taxon>
        <taxon>Dikarya</taxon>
        <taxon>Ascomycota</taxon>
        <taxon>Pezizomycotina</taxon>
        <taxon>Lecanoromycetes</taxon>
        <taxon>OSLEUM clade</taxon>
        <taxon>Lecanoromycetidae</taxon>
        <taxon>Lecanorales</taxon>
        <taxon>Lecanorineae</taxon>
        <taxon>Stereocaulaceae</taxon>
        <taxon>Stereocaulon</taxon>
    </lineage>
</organism>
<sequence length="345" mass="36798">MKSTTLLPLLFFSTTASAAFLPLLFFSTTASAALLQRAVPQDPSFPARIRRSTQKAHIVRSPSPQGPPSNPGEFIDPGLSRTNPRNNPPPPLSSATYAASGPSAANYEYASVAVPVATSPVSAAVSSSAPPAMRNMSHMDMNSTAPDMKSSEMMNSTNPNLASSTMPDMPDPTDTSIDNSATTSSNMDTVGLDNSTSALPPDPSDQHHYHHHHHHNHTHNWNGTLYYNSTDDSDYIDTIYPNGTETVAIVPQNTTEEQGPYPYENGTHHHHHHHHHGNRTQDYGGPTLTGYAVLPGQTGSGPERVGAGGEAGGPGVGVKPGFTGPEARRGREGMGRGRRWLSGIW</sequence>
<feature type="compositionally biased region" description="Polar residues" evidence="1">
    <location>
        <begin position="173"/>
        <end position="198"/>
    </location>
</feature>
<evidence type="ECO:0000313" key="3">
    <source>
        <dbReference type="Proteomes" id="UP001590950"/>
    </source>
</evidence>
<feature type="compositionally biased region" description="Basic residues" evidence="1">
    <location>
        <begin position="208"/>
        <end position="218"/>
    </location>
</feature>
<dbReference type="EMBL" id="JBEFKJ010000003">
    <property type="protein sequence ID" value="KAL2046927.1"/>
    <property type="molecule type" value="Genomic_DNA"/>
</dbReference>
<feature type="compositionally biased region" description="Basic residues" evidence="1">
    <location>
        <begin position="268"/>
        <end position="278"/>
    </location>
</feature>
<reference evidence="2 3" key="1">
    <citation type="submission" date="2024-09" db="EMBL/GenBank/DDBJ databases">
        <title>Rethinking Asexuality: The Enigmatic Case of Functional Sexual Genes in Lepraria (Stereocaulaceae).</title>
        <authorList>
            <person name="Doellman M."/>
            <person name="Sun Y."/>
            <person name="Barcenas-Pena A."/>
            <person name="Lumbsch H.T."/>
            <person name="Grewe F."/>
        </authorList>
    </citation>
    <scope>NUCLEOTIDE SEQUENCE [LARGE SCALE GENOMIC DNA]</scope>
    <source>
        <strain evidence="2 3">Mercado 3170</strain>
    </source>
</reference>
<gene>
    <name evidence="2" type="ORF">N7G274_000945</name>
</gene>
<protein>
    <submittedName>
        <fullName evidence="2">Uncharacterized protein</fullName>
    </submittedName>
</protein>
<feature type="region of interest" description="Disordered" evidence="1">
    <location>
        <begin position="142"/>
        <end position="219"/>
    </location>
</feature>
<feature type="region of interest" description="Disordered" evidence="1">
    <location>
        <begin position="303"/>
        <end position="345"/>
    </location>
</feature>
<feature type="region of interest" description="Disordered" evidence="1">
    <location>
        <begin position="50"/>
        <end position="97"/>
    </location>
</feature>
<proteinExistence type="predicted"/>
<evidence type="ECO:0000313" key="2">
    <source>
        <dbReference type="EMBL" id="KAL2046927.1"/>
    </source>
</evidence>
<keyword evidence="3" id="KW-1185">Reference proteome</keyword>